<dbReference type="EMBL" id="PVWJ01000197">
    <property type="protein sequence ID" value="PSB00517.1"/>
    <property type="molecule type" value="Genomic_DNA"/>
</dbReference>
<reference evidence="2 3" key="1">
    <citation type="submission" date="2018-02" db="EMBL/GenBank/DDBJ databases">
        <authorList>
            <person name="Cohen D.B."/>
            <person name="Kent A.D."/>
        </authorList>
    </citation>
    <scope>NUCLEOTIDE SEQUENCE [LARGE SCALE GENOMIC DNA]</scope>
    <source>
        <strain evidence="2 3">CCAP 1448/3</strain>
    </source>
</reference>
<dbReference type="AlphaFoldDB" id="A0A2T1BX80"/>
<dbReference type="OrthoDB" id="9796786at2"/>
<organism evidence="2 3">
    <name type="scientific">Merismopedia glauca CCAP 1448/3</name>
    <dbReference type="NCBI Taxonomy" id="1296344"/>
    <lineage>
        <taxon>Bacteria</taxon>
        <taxon>Bacillati</taxon>
        <taxon>Cyanobacteriota</taxon>
        <taxon>Cyanophyceae</taxon>
        <taxon>Synechococcales</taxon>
        <taxon>Merismopediaceae</taxon>
        <taxon>Merismopedia</taxon>
    </lineage>
</organism>
<protein>
    <submittedName>
        <fullName evidence="2">Transcriptional regulator</fullName>
    </submittedName>
</protein>
<sequence length="125" mass="14249">MELHPIRTETDYQAALKEIEALFDALPNTPECDQLDLLTTLVEAYEKVNFPIEAPDPIEAILYYMDTRGLSRQDLEPCLGSRARVSEVLSRKRSLTLDMIRKLNQYLGIPAEILIQPYKSLQTPA</sequence>
<accession>A0A2T1BX80</accession>
<dbReference type="Gene3D" id="1.10.260.40">
    <property type="entry name" value="lambda repressor-like DNA-binding domains"/>
    <property type="match status" value="1"/>
</dbReference>
<dbReference type="InterPro" id="IPR039060">
    <property type="entry name" value="Antitox_HigA"/>
</dbReference>
<dbReference type="GO" id="GO:0006355">
    <property type="term" value="P:regulation of DNA-templated transcription"/>
    <property type="evidence" value="ECO:0007669"/>
    <property type="project" value="InterPro"/>
</dbReference>
<evidence type="ECO:0000313" key="3">
    <source>
        <dbReference type="Proteomes" id="UP000238762"/>
    </source>
</evidence>
<dbReference type="PANTHER" id="PTHR40455">
    <property type="entry name" value="ANTITOXIN HIGA"/>
    <property type="match status" value="1"/>
</dbReference>
<dbReference type="GO" id="GO:0001046">
    <property type="term" value="F:core promoter sequence-specific DNA binding"/>
    <property type="evidence" value="ECO:0007669"/>
    <property type="project" value="TreeGrafter"/>
</dbReference>
<proteinExistence type="predicted"/>
<dbReference type="RefSeq" id="WP_106291824.1">
    <property type="nucleotide sequence ID" value="NZ_CAWNTC010000253.1"/>
</dbReference>
<evidence type="ECO:0000313" key="2">
    <source>
        <dbReference type="EMBL" id="PSB00517.1"/>
    </source>
</evidence>
<gene>
    <name evidence="2" type="ORF">C7B64_23110</name>
</gene>
<evidence type="ECO:0000259" key="1">
    <source>
        <dbReference type="SMART" id="SM00530"/>
    </source>
</evidence>
<dbReference type="SMART" id="SM00530">
    <property type="entry name" value="HTH_XRE"/>
    <property type="match status" value="1"/>
</dbReference>
<dbReference type="InterPro" id="IPR010982">
    <property type="entry name" value="Lambda_DNA-bd_dom_sf"/>
</dbReference>
<dbReference type="Proteomes" id="UP000238762">
    <property type="component" value="Unassembled WGS sequence"/>
</dbReference>
<dbReference type="SUPFAM" id="SSF47413">
    <property type="entry name" value="lambda repressor-like DNA-binding domains"/>
    <property type="match status" value="1"/>
</dbReference>
<dbReference type="PANTHER" id="PTHR40455:SF1">
    <property type="entry name" value="ANTITOXIN HIGA"/>
    <property type="match status" value="1"/>
</dbReference>
<keyword evidence="3" id="KW-1185">Reference proteome</keyword>
<feature type="domain" description="HTH cro/C1-type" evidence="1">
    <location>
        <begin position="60"/>
        <end position="114"/>
    </location>
</feature>
<name>A0A2T1BX80_9CYAN</name>
<comment type="caution">
    <text evidence="2">The sequence shown here is derived from an EMBL/GenBank/DDBJ whole genome shotgun (WGS) entry which is preliminary data.</text>
</comment>
<reference evidence="2 3" key="2">
    <citation type="submission" date="2018-03" db="EMBL/GenBank/DDBJ databases">
        <title>The ancient ancestry and fast evolution of plastids.</title>
        <authorList>
            <person name="Moore K.R."/>
            <person name="Magnabosco C."/>
            <person name="Momper L."/>
            <person name="Gold D.A."/>
            <person name="Bosak T."/>
            <person name="Fournier G.P."/>
        </authorList>
    </citation>
    <scope>NUCLEOTIDE SEQUENCE [LARGE SCALE GENOMIC DNA]</scope>
    <source>
        <strain evidence="2 3">CCAP 1448/3</strain>
    </source>
</reference>
<dbReference type="InterPro" id="IPR001387">
    <property type="entry name" value="Cro/C1-type_HTH"/>
</dbReference>